<dbReference type="GeneID" id="94297031"/>
<protein>
    <submittedName>
        <fullName evidence="1">Uncharacterized protein</fullName>
    </submittedName>
</protein>
<dbReference type="RefSeq" id="XP_067766148.1">
    <property type="nucleotide sequence ID" value="XM_067906880.1"/>
</dbReference>
<dbReference type="Proteomes" id="UP000018208">
    <property type="component" value="Unassembled WGS sequence"/>
</dbReference>
<accession>A0A9P8RZZ5</accession>
<reference evidence="1 2" key="1">
    <citation type="journal article" date="2014" name="PLoS Genet.">
        <title>The Genome of Spironucleus salmonicida Highlights a Fish Pathogen Adapted to Fluctuating Environments.</title>
        <authorList>
            <person name="Xu F."/>
            <person name="Jerlstrom-Hultqvist J."/>
            <person name="Einarsson E."/>
            <person name="Astvaldsson A."/>
            <person name="Svard S.G."/>
            <person name="Andersson J.O."/>
        </authorList>
    </citation>
    <scope>NUCLEOTIDE SEQUENCE [LARGE SCALE GENOMIC DNA]</scope>
    <source>
        <strain evidence="1 2">ATCC 50377</strain>
    </source>
</reference>
<comment type="caution">
    <text evidence="1">The sequence shown here is derived from an EMBL/GenBank/DDBJ whole genome shotgun (WGS) entry which is preliminary data.</text>
</comment>
<keyword evidence="2" id="KW-1185">Reference proteome</keyword>
<gene>
    <name evidence="1" type="ORF">SS50377_23008</name>
</gene>
<dbReference type="AlphaFoldDB" id="A0A9P8RZZ5"/>
<sequence length="280" mass="31949">MLFVLQITYSNYQAITSYKIKDPQLILVNLQIPQSCSDQTVKNYQIPFVAQVDNFTLNFFKGISTTSNNLSSLVKNLSGCMDKLNNITIQLEIPTNSTYFLQKKEVGDKCAQQCVQGTTSTACNKFIINNTSSTNLINIVTSPSYQIFNVKNNVIIQVLSIQFIIKMLAGKFQYPNQINCFGDNESIQLSRFLTQNIQLDTAIPCIAECVEVDKGLFVQGVSVNSIAQITELQYYFIWTGRDNQNDQFRSQTQSWFYYQGIQNKSGYFTAIQNWFKDQFK</sequence>
<dbReference type="KEGG" id="ssao:94297031"/>
<proteinExistence type="predicted"/>
<organism evidence="1 2">
    <name type="scientific">Spironucleus salmonicida</name>
    <dbReference type="NCBI Taxonomy" id="348837"/>
    <lineage>
        <taxon>Eukaryota</taxon>
        <taxon>Metamonada</taxon>
        <taxon>Diplomonadida</taxon>
        <taxon>Hexamitidae</taxon>
        <taxon>Hexamitinae</taxon>
        <taxon>Spironucleus</taxon>
    </lineage>
</organism>
<evidence type="ECO:0000313" key="2">
    <source>
        <dbReference type="Proteomes" id="UP000018208"/>
    </source>
</evidence>
<dbReference type="EMBL" id="AUWU02000003">
    <property type="protein sequence ID" value="KAH0575375.1"/>
    <property type="molecule type" value="Genomic_DNA"/>
</dbReference>
<name>A0A9P8RZZ5_9EUKA</name>
<evidence type="ECO:0000313" key="1">
    <source>
        <dbReference type="EMBL" id="KAH0575375.1"/>
    </source>
</evidence>